<keyword evidence="7" id="KW-0406">Ion transport</keyword>
<evidence type="ECO:0000259" key="14">
    <source>
        <dbReference type="Pfam" id="PF00593"/>
    </source>
</evidence>
<feature type="signal peptide" evidence="13">
    <location>
        <begin position="1"/>
        <end position="39"/>
    </location>
</feature>
<dbReference type="InterPro" id="IPR000531">
    <property type="entry name" value="Beta-barrel_TonB"/>
</dbReference>
<dbReference type="PANTHER" id="PTHR32552:SF81">
    <property type="entry name" value="TONB-DEPENDENT OUTER MEMBRANE RECEPTOR"/>
    <property type="match status" value="1"/>
</dbReference>
<name>A0A6C0TXD2_9GAMM</name>
<dbReference type="InterPro" id="IPR036942">
    <property type="entry name" value="Beta-barrel_TonB_sf"/>
</dbReference>
<dbReference type="InterPro" id="IPR039426">
    <property type="entry name" value="TonB-dep_rcpt-like"/>
</dbReference>
<keyword evidence="2 11" id="KW-0813">Transport</keyword>
<keyword evidence="9 11" id="KW-0472">Membrane</keyword>
<dbReference type="AlphaFoldDB" id="A0A6C0TXD2"/>
<evidence type="ECO:0000313" key="16">
    <source>
        <dbReference type="EMBL" id="QIB64183.1"/>
    </source>
</evidence>
<evidence type="ECO:0000256" key="8">
    <source>
        <dbReference type="ARBA" id="ARBA00023077"/>
    </source>
</evidence>
<dbReference type="GO" id="GO:0009279">
    <property type="term" value="C:cell outer membrane"/>
    <property type="evidence" value="ECO:0007669"/>
    <property type="project" value="UniProtKB-SubCell"/>
</dbReference>
<keyword evidence="4" id="KW-0410">Iron transport</keyword>
<dbReference type="InterPro" id="IPR012910">
    <property type="entry name" value="Plug_dom"/>
</dbReference>
<evidence type="ECO:0000256" key="4">
    <source>
        <dbReference type="ARBA" id="ARBA00022496"/>
    </source>
</evidence>
<dbReference type="Proteomes" id="UP000477680">
    <property type="component" value="Chromosome"/>
</dbReference>
<keyword evidence="6" id="KW-0408">Iron</keyword>
<comment type="subcellular location">
    <subcellularLocation>
        <location evidence="1 11">Cell outer membrane</location>
        <topology evidence="1 11">Multi-pass membrane protein</topology>
    </subcellularLocation>
</comment>
<evidence type="ECO:0000256" key="7">
    <source>
        <dbReference type="ARBA" id="ARBA00023065"/>
    </source>
</evidence>
<dbReference type="Pfam" id="PF07715">
    <property type="entry name" value="Plug"/>
    <property type="match status" value="1"/>
</dbReference>
<evidence type="ECO:0000256" key="3">
    <source>
        <dbReference type="ARBA" id="ARBA00022452"/>
    </source>
</evidence>
<protein>
    <submittedName>
        <fullName evidence="16">TonB-dependent receptor</fullName>
    </submittedName>
</protein>
<keyword evidence="10 11" id="KW-0998">Cell outer membrane</keyword>
<dbReference type="Gene3D" id="2.40.170.20">
    <property type="entry name" value="TonB-dependent receptor, beta-barrel domain"/>
    <property type="match status" value="1"/>
</dbReference>
<evidence type="ECO:0000256" key="13">
    <source>
        <dbReference type="SAM" id="SignalP"/>
    </source>
</evidence>
<reference evidence="16 17" key="1">
    <citation type="submission" date="2020-02" db="EMBL/GenBank/DDBJ databases">
        <title>Genome sequencing for Kineobactrum sp. M2.</title>
        <authorList>
            <person name="Park S.-J."/>
        </authorList>
    </citation>
    <scope>NUCLEOTIDE SEQUENCE [LARGE SCALE GENOMIC DNA]</scope>
    <source>
        <strain evidence="16 17">M2</strain>
    </source>
</reference>
<dbReference type="PANTHER" id="PTHR32552">
    <property type="entry name" value="FERRICHROME IRON RECEPTOR-RELATED"/>
    <property type="match status" value="1"/>
</dbReference>
<evidence type="ECO:0000256" key="6">
    <source>
        <dbReference type="ARBA" id="ARBA00023004"/>
    </source>
</evidence>
<keyword evidence="3 11" id="KW-1134">Transmembrane beta strand</keyword>
<comment type="similarity">
    <text evidence="11 12">Belongs to the TonB-dependent receptor family.</text>
</comment>
<feature type="domain" description="TonB-dependent receptor plug" evidence="15">
    <location>
        <begin position="62"/>
        <end position="170"/>
    </location>
</feature>
<dbReference type="CDD" id="cd01347">
    <property type="entry name" value="ligand_gated_channel"/>
    <property type="match status" value="1"/>
</dbReference>
<keyword evidence="16" id="KW-0675">Receptor</keyword>
<gene>
    <name evidence="16" type="ORF">G3T16_00915</name>
</gene>
<accession>A0A6C0TXD2</accession>
<evidence type="ECO:0000256" key="9">
    <source>
        <dbReference type="ARBA" id="ARBA00023136"/>
    </source>
</evidence>
<evidence type="ECO:0000259" key="15">
    <source>
        <dbReference type="Pfam" id="PF07715"/>
    </source>
</evidence>
<dbReference type="EMBL" id="CP048711">
    <property type="protein sequence ID" value="QIB64183.1"/>
    <property type="molecule type" value="Genomic_DNA"/>
</dbReference>
<dbReference type="SUPFAM" id="SSF56935">
    <property type="entry name" value="Porins"/>
    <property type="match status" value="1"/>
</dbReference>
<evidence type="ECO:0000256" key="2">
    <source>
        <dbReference type="ARBA" id="ARBA00022448"/>
    </source>
</evidence>
<feature type="domain" description="TonB-dependent receptor-like beta-barrel" evidence="14">
    <location>
        <begin position="270"/>
        <end position="761"/>
    </location>
</feature>
<evidence type="ECO:0000313" key="17">
    <source>
        <dbReference type="Proteomes" id="UP000477680"/>
    </source>
</evidence>
<keyword evidence="17" id="KW-1185">Reference proteome</keyword>
<evidence type="ECO:0000256" key="1">
    <source>
        <dbReference type="ARBA" id="ARBA00004571"/>
    </source>
</evidence>
<dbReference type="PROSITE" id="PS52016">
    <property type="entry name" value="TONB_DEPENDENT_REC_3"/>
    <property type="match status" value="1"/>
</dbReference>
<keyword evidence="8 12" id="KW-0798">TonB box</keyword>
<dbReference type="GO" id="GO:0006826">
    <property type="term" value="P:iron ion transport"/>
    <property type="evidence" value="ECO:0007669"/>
    <property type="project" value="UniProtKB-KW"/>
</dbReference>
<dbReference type="Pfam" id="PF00593">
    <property type="entry name" value="TonB_dep_Rec_b-barrel"/>
    <property type="match status" value="1"/>
</dbReference>
<proteinExistence type="inferred from homology"/>
<dbReference type="KEGG" id="kim:G3T16_00915"/>
<evidence type="ECO:0000256" key="12">
    <source>
        <dbReference type="RuleBase" id="RU003357"/>
    </source>
</evidence>
<evidence type="ECO:0000256" key="10">
    <source>
        <dbReference type="ARBA" id="ARBA00023237"/>
    </source>
</evidence>
<evidence type="ECO:0000256" key="5">
    <source>
        <dbReference type="ARBA" id="ARBA00022692"/>
    </source>
</evidence>
<sequence length="796" mass="85937">MMIKFPAQTYSSKPLKAGVVTKCTLAFSMALLVPAPIMAQESGALEEVLVTASKRSSGVSQHDLGSAVSVLGADTLNATGIVDIDAMASLVPGLNIESFGPGDSEYIIRGINSAGESTVSVYFDESPITGRFVEDGGGKNAPLKLVDIDRIEVLKGPQGTLFGANSMGGVIRIITNKPNLETFEGRVDTELGFTARSSDQNYDVNGMLNIPLVENTLGLRLVAYSDSTAGFIDNNQIGVRDANDVERNGVRTQVLFQPSDVFSLNASVTYQELESGHNPRVTPAGFFGPGGAFFINEGSENPRSAAPGGKFTNTEFSRTAWDEELLLASITGEYDIGKGVITAAASYFDREIQRHQDSTPLNTTSLRDFFTGLLGFDVPPASVVQQPQDREVASLELRYASRFNGPLQTVVGGSFQHEENLFENFVINANSDGLPVENFIPEAPTSVTGAGEPGEINSIFGRFLDGERERVAVFGELSYEVSPALEVTGGLRWFRFDIQENQGNTGPDFLAGGGALELDGDETTSTYKLNVTWRPNDDYTYYAEVATGFRPGGTNVASGTAAIAGGFVPPTFESDELRNHEIGAKLYLLERRLNLNLAAYWIEWDDIQVQTVAEGGFNFIDNAGKARVLGLEAEGSLHISDPLTLSFGFNYTNAELTEDQPFVVGGDGISFTGQDGDDIPKTPKFVANLGLVYDFVLGGWDSTARLDYFHKGDSNSDFSSRDALLGLPNPDFHKLPSIDRFDVNISFQKDNLTLGLFVRNLTDEDLIVDVVSSDQDPFAYIMGSPRTVGLRLGAEF</sequence>
<organism evidence="16 17">
    <name type="scientific">Kineobactrum salinum</name>
    <dbReference type="NCBI Taxonomy" id="2708301"/>
    <lineage>
        <taxon>Bacteria</taxon>
        <taxon>Pseudomonadati</taxon>
        <taxon>Pseudomonadota</taxon>
        <taxon>Gammaproteobacteria</taxon>
        <taxon>Cellvibrionales</taxon>
        <taxon>Halieaceae</taxon>
        <taxon>Kineobactrum</taxon>
    </lineage>
</organism>
<feature type="chain" id="PRO_5025491917" evidence="13">
    <location>
        <begin position="40"/>
        <end position="796"/>
    </location>
</feature>
<evidence type="ECO:0000256" key="11">
    <source>
        <dbReference type="PROSITE-ProRule" id="PRU01360"/>
    </source>
</evidence>
<keyword evidence="5 11" id="KW-0812">Transmembrane</keyword>
<keyword evidence="13" id="KW-0732">Signal</keyword>